<reference evidence="3 4" key="1">
    <citation type="submission" date="2017-12" db="EMBL/GenBank/DDBJ databases">
        <title>Comparative genomics of Botrytis spp.</title>
        <authorList>
            <person name="Valero-Jimenez C.A."/>
            <person name="Tapia P."/>
            <person name="Veloso J."/>
            <person name="Silva-Moreno E."/>
            <person name="Staats M."/>
            <person name="Valdes J.H."/>
            <person name="Van Kan J.A.L."/>
        </authorList>
    </citation>
    <scope>NUCLEOTIDE SEQUENCE [LARGE SCALE GENOMIC DNA]</scope>
    <source>
        <strain evidence="3 4">MUCL3349</strain>
    </source>
</reference>
<gene>
    <name evidence="3" type="ORF">BPOR_1040g00010</name>
</gene>
<dbReference type="InterPro" id="IPR051414">
    <property type="entry name" value="Adenylate-forming_Reductase"/>
</dbReference>
<organism evidence="3 4">
    <name type="scientific">Botrytis porri</name>
    <dbReference type="NCBI Taxonomy" id="87229"/>
    <lineage>
        <taxon>Eukaryota</taxon>
        <taxon>Fungi</taxon>
        <taxon>Dikarya</taxon>
        <taxon>Ascomycota</taxon>
        <taxon>Pezizomycotina</taxon>
        <taxon>Leotiomycetes</taxon>
        <taxon>Helotiales</taxon>
        <taxon>Sclerotiniaceae</taxon>
        <taxon>Botrytis</taxon>
    </lineage>
</organism>
<dbReference type="SUPFAM" id="SSF56801">
    <property type="entry name" value="Acetyl-CoA synthetase-like"/>
    <property type="match status" value="1"/>
</dbReference>
<dbReference type="Proteomes" id="UP000297280">
    <property type="component" value="Unassembled WGS sequence"/>
</dbReference>
<evidence type="ECO:0008006" key="5">
    <source>
        <dbReference type="Google" id="ProtNLM"/>
    </source>
</evidence>
<evidence type="ECO:0000256" key="1">
    <source>
        <dbReference type="ARBA" id="ARBA00022450"/>
    </source>
</evidence>
<dbReference type="EMBL" id="PQXO01001034">
    <property type="protein sequence ID" value="TGO81723.1"/>
    <property type="molecule type" value="Genomic_DNA"/>
</dbReference>
<evidence type="ECO:0000313" key="3">
    <source>
        <dbReference type="EMBL" id="TGO81723.1"/>
    </source>
</evidence>
<dbReference type="PANTHER" id="PTHR43439">
    <property type="entry name" value="PHENYLACETATE-COENZYME A LIGASE"/>
    <property type="match status" value="1"/>
</dbReference>
<dbReference type="PANTHER" id="PTHR43439:SF2">
    <property type="entry name" value="ENZYME, PUTATIVE (JCVI)-RELATED"/>
    <property type="match status" value="1"/>
</dbReference>
<keyword evidence="4" id="KW-1185">Reference proteome</keyword>
<dbReference type="STRING" id="87229.A0A4Z1KKK7"/>
<evidence type="ECO:0000313" key="4">
    <source>
        <dbReference type="Proteomes" id="UP000297280"/>
    </source>
</evidence>
<keyword evidence="2" id="KW-0597">Phosphoprotein</keyword>
<protein>
    <recommendedName>
        <fullName evidence="5">AMP-dependent synthetase/ligase domain-containing protein</fullName>
    </recommendedName>
</protein>
<dbReference type="Pfam" id="PF23562">
    <property type="entry name" value="AMP-binding_C_3"/>
    <property type="match status" value="1"/>
</dbReference>
<dbReference type="Gene3D" id="3.40.50.720">
    <property type="entry name" value="NAD(P)-binding Rossmann-like Domain"/>
    <property type="match status" value="1"/>
</dbReference>
<accession>A0A4Z1KKK7</accession>
<name>A0A4Z1KKK7_9HELO</name>
<sequence>MIDEMAKYRPNSLYAEIPRSLTSYEDGFQKVAYANLANVINGLAHRIHQTLGPGGNFPTLTYIGMNEMRCNALILAAVKTGYKILLSSPRNSLAARSNLFKILDCRIMIAADSALPMVPDIFDACGLPGVPSSAQLVVNGLRYTKADYVLLAPPFVEEVGKNPELLNFLAKSVDCLIARKTLQGESGVISNIYDMRGNGQRKTGNTFISNPHAGIDFRQQSNNQYGAVIIRVPVPEKRQPVFSVFPELDEWDHLVQAALVAGTAGSQTALLIELVPSQNSEKTFHGGRAHAIERIWHKIEEANQEYLQHAKVAKTHILFTTPEEPMERASKGTIQRKPTLDLHSEELDKLYTDADKMSTSAPAGISLPQDGVDLTESNSIALFIHNIIAQLIGTNCFQDGDNLFAHGLIESLQILSLTRTVNFNLPLSAFRPNIEGVINLASFAICAAQSPSLMFLSSTSSTVHFQRLLATPESIIDDVSASLAMGYAESKYITESEDKAIEQVPFTLWIEQVKREAEKLDDATKLEDQLAEIPAVKMMSFYEGLAKGKGAPCLDNDRAMRMSMQLTELAGTKPEWMEEWVKSWLEAGVGT</sequence>
<dbReference type="AlphaFoldDB" id="A0A4Z1KKK7"/>
<comment type="caution">
    <text evidence="3">The sequence shown here is derived from an EMBL/GenBank/DDBJ whole genome shotgun (WGS) entry which is preliminary data.</text>
</comment>
<proteinExistence type="predicted"/>
<keyword evidence="1" id="KW-0596">Phosphopantetheine</keyword>
<evidence type="ECO:0000256" key="2">
    <source>
        <dbReference type="ARBA" id="ARBA00022553"/>
    </source>
</evidence>